<dbReference type="InterPro" id="IPR051012">
    <property type="entry name" value="CellSynth/LPSAsmb/PSIAsmb"/>
</dbReference>
<dbReference type="SMART" id="SM00028">
    <property type="entry name" value="TPR"/>
    <property type="match status" value="12"/>
</dbReference>
<feature type="repeat" description="TPR" evidence="3">
    <location>
        <begin position="752"/>
        <end position="785"/>
    </location>
</feature>
<dbReference type="STRING" id="420404.SAMN05421793_10231"/>
<evidence type="ECO:0000256" key="3">
    <source>
        <dbReference type="PROSITE-ProRule" id="PRU00339"/>
    </source>
</evidence>
<dbReference type="SUPFAM" id="SSF48452">
    <property type="entry name" value="TPR-like"/>
    <property type="match status" value="3"/>
</dbReference>
<dbReference type="AlphaFoldDB" id="A0A1H6HW12"/>
<keyword evidence="1" id="KW-0677">Repeat</keyword>
<feature type="repeat" description="TPR" evidence="3">
    <location>
        <begin position="351"/>
        <end position="384"/>
    </location>
</feature>
<sequence length="1021" mass="116725">MASTMICKSEAKFILSYVEGKTSRKFKKIQSSMNSKKILIASLLSLYGFSEAQQSQYFTQKEDYHFGLAENLYNTKVYNASQYEYSNQYFYNKSLSSSRKEASLFFSNVIGVILQQQYAEEGLNAFMKEYPKSAYFAQANGPLADYYLAKKAFEKALETLQKVNQYQLSKEENTQHIMKLGYAKFMTGDSAGAIEALEESFKNADENSKPAISYMLGHLYYADKQNENAFVYFDQIKNNEDYAHLVKPYYVQMYYNQKNYDLAISEGNELLNNGKITSYDTEIHKIVGESYFMKGDYQSAYPHLKLFLDKEQTPSETDLYEMGFVSSQVGKNAEAVGYYNQLINSNSPLAQNAYYQLGNAYLQNNQKQEALSAYRNASQMNYDAKVQQLALEQYAKLGYELGNPFENSSKVIQRYLDKYPNSKTQEMRSLLVKSYLYSGDYKATLDALSKLDKKNSETNKIEQEVSYLLGSEEFNKGNFDQAESYFLRSLKFNLNKDYYKKAKYWLGQTYYQKGDYKSAIAVYKELENETAEGFPEREQLDYDLGYAYFKSKDFASAQEYFKEYLRFPKQEFKADAELRLADTYYANNQLNEALQIYNKTENASDYTLYQKALALGFKGDTVAKISELKTLISKYPNSEYVDDASYEIGSAYAQNDDFSNSNAYFDKVIKSSPDKDLVANSQIYRAQNYIDQNQADKAIAEFRVLANQYKNTAFADKIVVASKPAFVKNGDVAGYGQFAKSLNVNVSGTEISEINLDLAQESFAKKDYSKAVSYYEKYLDQNPSGDNLFKSQYELGESYYQLKQIDKAMLPLQNVADFQNDNQQDAQVRLAQIYILQDKISDAKKYLEQVANSTNVNVKNFASIELMKIYADEKNFAEAEKYANAVISNTKNSAATLEQAKVIKARSLMNQGKDKDAQTAYAVLEKSYNTEVAAEALYAKAFYQNKGKAFKSSNETIFKLANNYASEEYWGAKALVVMAKNYLALKDNYQASYTLDEIINNYGDFPEIIAEAKEVKAQIKK</sequence>
<feature type="repeat" description="TPR" evidence="3">
    <location>
        <begin position="538"/>
        <end position="571"/>
    </location>
</feature>
<dbReference type="PANTHER" id="PTHR45586:SF1">
    <property type="entry name" value="LIPOPOLYSACCHARIDE ASSEMBLY PROTEIN B"/>
    <property type="match status" value="1"/>
</dbReference>
<feature type="repeat" description="TPR" evidence="3">
    <location>
        <begin position="642"/>
        <end position="675"/>
    </location>
</feature>
<evidence type="ECO:0000313" key="5">
    <source>
        <dbReference type="Proteomes" id="UP000198555"/>
    </source>
</evidence>
<reference evidence="5" key="1">
    <citation type="submission" date="2016-10" db="EMBL/GenBank/DDBJ databases">
        <authorList>
            <person name="Varghese N."/>
            <person name="Submissions S."/>
        </authorList>
    </citation>
    <scope>NUCLEOTIDE SEQUENCE [LARGE SCALE GENOMIC DNA]</scope>
    <source>
        <strain evidence="5">DSM 19326</strain>
    </source>
</reference>
<dbReference type="InterPro" id="IPR019734">
    <property type="entry name" value="TPR_rpt"/>
</dbReference>
<accession>A0A1H6HW12</accession>
<evidence type="ECO:0000256" key="2">
    <source>
        <dbReference type="ARBA" id="ARBA00022803"/>
    </source>
</evidence>
<keyword evidence="2 3" id="KW-0802">TPR repeat</keyword>
<dbReference type="PANTHER" id="PTHR45586">
    <property type="entry name" value="TPR REPEAT-CONTAINING PROTEIN PA4667"/>
    <property type="match status" value="1"/>
</dbReference>
<dbReference type="InterPro" id="IPR011990">
    <property type="entry name" value="TPR-like_helical_dom_sf"/>
</dbReference>
<dbReference type="EMBL" id="FNWX01000002">
    <property type="protein sequence ID" value="SEH38323.1"/>
    <property type="molecule type" value="Genomic_DNA"/>
</dbReference>
<dbReference type="Pfam" id="PF13432">
    <property type="entry name" value="TPR_16"/>
    <property type="match status" value="3"/>
</dbReference>
<dbReference type="Pfam" id="PF13181">
    <property type="entry name" value="TPR_8"/>
    <property type="match status" value="2"/>
</dbReference>
<organism evidence="4 5">
    <name type="scientific">Epilithonimonas hominis</name>
    <dbReference type="NCBI Taxonomy" id="420404"/>
    <lineage>
        <taxon>Bacteria</taxon>
        <taxon>Pseudomonadati</taxon>
        <taxon>Bacteroidota</taxon>
        <taxon>Flavobacteriia</taxon>
        <taxon>Flavobacteriales</taxon>
        <taxon>Weeksellaceae</taxon>
        <taxon>Chryseobacterium group</taxon>
        <taxon>Epilithonimonas</taxon>
    </lineage>
</organism>
<gene>
    <name evidence="4" type="ORF">SAMN05421793_10231</name>
</gene>
<name>A0A1H6HW12_9FLAO</name>
<dbReference type="Pfam" id="PF13174">
    <property type="entry name" value="TPR_6"/>
    <property type="match status" value="1"/>
</dbReference>
<dbReference type="Gene3D" id="1.25.40.10">
    <property type="entry name" value="Tetratricopeptide repeat domain"/>
    <property type="match status" value="7"/>
</dbReference>
<evidence type="ECO:0000256" key="1">
    <source>
        <dbReference type="ARBA" id="ARBA00022737"/>
    </source>
</evidence>
<protein>
    <submittedName>
        <fullName evidence="4">Tetratricopeptide repeat-containing protein</fullName>
    </submittedName>
</protein>
<dbReference type="PROSITE" id="PS50005">
    <property type="entry name" value="TPR"/>
    <property type="match status" value="4"/>
</dbReference>
<proteinExistence type="predicted"/>
<keyword evidence="5" id="KW-1185">Reference proteome</keyword>
<dbReference type="SUPFAM" id="SSF81901">
    <property type="entry name" value="HCP-like"/>
    <property type="match status" value="1"/>
</dbReference>
<dbReference type="Proteomes" id="UP000198555">
    <property type="component" value="Unassembled WGS sequence"/>
</dbReference>
<evidence type="ECO:0000313" key="4">
    <source>
        <dbReference type="EMBL" id="SEH38323.1"/>
    </source>
</evidence>